<proteinExistence type="predicted"/>
<dbReference type="Pfam" id="PF14726">
    <property type="entry name" value="RTTN_N"/>
    <property type="match status" value="1"/>
</dbReference>
<dbReference type="eggNOG" id="ENOG502QPM7">
    <property type="taxonomic scope" value="Eukaryota"/>
</dbReference>
<dbReference type="STRING" id="126957.T1J497"/>
<dbReference type="EMBL" id="JH431841">
    <property type="status" value="NOT_ANNOTATED_CDS"/>
    <property type="molecule type" value="Genomic_DNA"/>
</dbReference>
<feature type="domain" description="Rotatin N-terminal" evidence="1">
    <location>
        <begin position="26"/>
        <end position="120"/>
    </location>
</feature>
<protein>
    <recommendedName>
        <fullName evidence="1">Rotatin N-terminal domain-containing protein</fullName>
    </recommendedName>
</protein>
<name>T1J497_STRMM</name>
<evidence type="ECO:0000313" key="2">
    <source>
        <dbReference type="EnsemblMetazoa" id="SMAR008428-PA"/>
    </source>
</evidence>
<dbReference type="GO" id="GO:0007099">
    <property type="term" value="P:centriole replication"/>
    <property type="evidence" value="ECO:0007669"/>
    <property type="project" value="TreeGrafter"/>
</dbReference>
<evidence type="ECO:0000313" key="3">
    <source>
        <dbReference type="Proteomes" id="UP000014500"/>
    </source>
</evidence>
<dbReference type="InterPro" id="IPR030791">
    <property type="entry name" value="Rotatin"/>
</dbReference>
<dbReference type="GO" id="GO:0010457">
    <property type="term" value="P:centriole-centriole cohesion"/>
    <property type="evidence" value="ECO:0007669"/>
    <property type="project" value="TreeGrafter"/>
</dbReference>
<organism evidence="2 3">
    <name type="scientific">Strigamia maritima</name>
    <name type="common">European centipede</name>
    <name type="synonym">Geophilus maritimus</name>
    <dbReference type="NCBI Taxonomy" id="126957"/>
    <lineage>
        <taxon>Eukaryota</taxon>
        <taxon>Metazoa</taxon>
        <taxon>Ecdysozoa</taxon>
        <taxon>Arthropoda</taxon>
        <taxon>Myriapoda</taxon>
        <taxon>Chilopoda</taxon>
        <taxon>Pleurostigmophora</taxon>
        <taxon>Geophilomorpha</taxon>
        <taxon>Linotaeniidae</taxon>
        <taxon>Strigamia</taxon>
    </lineage>
</organism>
<dbReference type="PANTHER" id="PTHR31691:SF1">
    <property type="entry name" value="ROTATIN"/>
    <property type="match status" value="1"/>
</dbReference>
<dbReference type="GO" id="GO:0005814">
    <property type="term" value="C:centriole"/>
    <property type="evidence" value="ECO:0007669"/>
    <property type="project" value="TreeGrafter"/>
</dbReference>
<dbReference type="GO" id="GO:0005813">
    <property type="term" value="C:centrosome"/>
    <property type="evidence" value="ECO:0007669"/>
    <property type="project" value="InterPro"/>
</dbReference>
<dbReference type="EnsemblMetazoa" id="SMAR008428-RA">
    <property type="protein sequence ID" value="SMAR008428-PA"/>
    <property type="gene ID" value="SMAR008428"/>
</dbReference>
<dbReference type="Gene3D" id="1.25.10.10">
    <property type="entry name" value="Leucine-rich Repeat Variant"/>
    <property type="match status" value="1"/>
</dbReference>
<evidence type="ECO:0000259" key="1">
    <source>
        <dbReference type="Pfam" id="PF14726"/>
    </source>
</evidence>
<dbReference type="SUPFAM" id="SSF48371">
    <property type="entry name" value="ARM repeat"/>
    <property type="match status" value="2"/>
</dbReference>
<keyword evidence="3" id="KW-1185">Reference proteome</keyword>
<dbReference type="OMA" id="FCKCVGL"/>
<sequence>MTTEKKDTLNSGLQILITKLGHPLEEIRIRSLQNISSKIEYGIITEKDLIADNQMLSHLFNWFNFSFQPEKTTVLKLISKLANTSLGKDALIKFDGVIFFTTLKKNIETKHHRLIDEILELLCVSADSNNALTSIQANEEPVFTNEVQIYYNLNEITPACEANEVDCVSEKFFKSSISNNAHFGATGTYFEETAPSFLNTIPQNGFYFTTFPWIPLNSSDRHVLVSTNDSLMNNDAKELGNLCKFLRGILFQDFPAEIFLERPQIFFSLLKLIQKDDDKLDISTESVRCLLILVSKLKARIRFYSDPTLGHSRKSSALVSTISTSRLSSPDSRILATRHSTTPDQLSEFENDLIEEDLLQLQLMQITVPEFCLQILKTCLPLCQEIRCEILTHIVQLMHSAADVLEMIFSSSFDERVCEDLGACFSLLDCLLQHHQLKLFTSSDERNIQLHRLTYLCIANIAIRMLKSTIEPAQVKQRRICHPLIDSLASLLFDPSFYLCYPQFHSVLLGYINEKRNDLVQIYEQTLQICESMKYTNMFLKQIEDIRNANEKQIIYLAESSLISLSYHKHPEFIQRFVDFLADRSIKYSNDVENDTLENGKIILIKLIKHGSQVIRLITFRTCHDLVKQTVKTGIKNTSSLDFRRIQFLFDHRIIRTFFEFGFYDENTQISEMSKDIITSLLQSRLPMGNELWIQLLNSVSLNFSIIQAFADSTSSLGRAISFLTDIETSSLPQLELLRGLMRLMYTCDHQLRYNTLANLAWFLTSEHNSKLKLPSVVEAVLSDKPNLFIPSSELKYIAFKKHVTTFELGSLKNVLAIASAADMETEIKKSAIGQLPSILEDFRLHNYFIENGLDCLLKIIESSLLKEKNMMEVLPVCFHSLMILVVNNPDLRQTLSDNDKIYLQLLRGALLYYNEVKIHLHICVILSLLLFKDDLLEIERIPPVEGGDAVIERVFSVSLPIFNRYKLPIKVTELSVDVEMEMYYSEETHLYACDNAKRMLKIFWNIHLNKGISNFIQQQSLDTNNNFSSILNASSVDQQIVIATNLRLLFEKALDDINVARSHRQVRQSLVYLRLLILTSYSNDCSKEIASLAWQDSFAKFITVFPISNADKRLLRVIIDFFVFLLTGNYTALSEDFENWLISNLFTSTSAVHFSLSNQTVDIDSDSRLLNSKLIRFVSVVMKKCQIKLTNHYKIGDIVLFVLQALSVSEAAQFYNLASLEAVIRCLMHLTFRPGWSTTCSKLSDVELCEQVLSALMDVIIAFHVGLGKSNHSLMGKGVTLAAAVSLQHLISEMKIRFEDEKWVELWLSQKKKPTSNSHVLGLKWLVPLWIYRDEEVRSASLCIAVGLSENATGCLTLMTNLEDISGGIWGAAFSFLLDSIEVTCVKEQAALLLVNLTRHLITDGNNNLIAQNLTVKDSSTNELLIGVDALRALLHLSNFFENVVYLISCYVHQQLMIRSQLPQCSNVNERFSVSDLSFENISLHSPGTESSNLETLTENSESSHVASLITPTLIRNLGKLIQNLLLLVPNETLAILNSQMLELFISSLDRRSIIYSLKRSSLLYAMDLLKMHSRVLALVSVCVVKVKNPPLGLQISKNFKFIQTLVDLLENQFVDDRYRVKEDVYQLWSEIYKLFWLLLTMESPHSTVVNYLSRHCTRVIANMILILENCKDEEPWLNCLKFFSAYYKIGENISNYLDASSDNLCETNKDVTTVGAFFCHLLLRKYEELVSIPKQDFMTCGIVLNALSSVLSSSNTAKAIALKRELIRREIEHLKDIYVSITLASLDNRKLSTTKKIEAQCQQSLILHFDLLQCFLHNCQDAKTESSQHGLSGILHQLWCWCLETPLVLLSLLSLLCTYTANCKTSIRSVAYTSAGQGAGTVKTLGVHSLVHALIRLAQNENDRLNNTKDAAILTLVFQTLTNACLGSECRSIVCKTNFLDGFTKLNVQQTKKFKHQIHIDSMWLHFLLSLTFHSDGQDVVIRMPGAVDLLVEFVGTGSGVSVAACRVLRNLCCSSPANKSLLLNSDRVLRAVIAFLKNESKEKSIAASALWALTANCQKAKSMLRNVSLIAQLQQICLECDNSEDSILTSQHLQQVLDLCQIETSKTLSHVGLTVS</sequence>
<reference evidence="3" key="1">
    <citation type="submission" date="2011-05" db="EMBL/GenBank/DDBJ databases">
        <authorList>
            <person name="Richards S.R."/>
            <person name="Qu J."/>
            <person name="Jiang H."/>
            <person name="Jhangiani S.N."/>
            <person name="Agravi P."/>
            <person name="Goodspeed R."/>
            <person name="Gross S."/>
            <person name="Mandapat C."/>
            <person name="Jackson L."/>
            <person name="Mathew T."/>
            <person name="Pu L."/>
            <person name="Thornton R."/>
            <person name="Saada N."/>
            <person name="Wilczek-Boney K.B."/>
            <person name="Lee S."/>
            <person name="Kovar C."/>
            <person name="Wu Y."/>
            <person name="Scherer S.E."/>
            <person name="Worley K.C."/>
            <person name="Muzny D.M."/>
            <person name="Gibbs R."/>
        </authorList>
    </citation>
    <scope>NUCLEOTIDE SEQUENCE</scope>
    <source>
        <strain evidence="3">Brora</strain>
    </source>
</reference>
<dbReference type="Proteomes" id="UP000014500">
    <property type="component" value="Unassembled WGS sequence"/>
</dbReference>
<dbReference type="GO" id="GO:0032053">
    <property type="term" value="P:ciliary basal body organization"/>
    <property type="evidence" value="ECO:0007669"/>
    <property type="project" value="TreeGrafter"/>
</dbReference>
<dbReference type="InterPro" id="IPR029249">
    <property type="entry name" value="Rotatin_N"/>
</dbReference>
<dbReference type="InterPro" id="IPR016024">
    <property type="entry name" value="ARM-type_fold"/>
</dbReference>
<dbReference type="GO" id="GO:0036064">
    <property type="term" value="C:ciliary basal body"/>
    <property type="evidence" value="ECO:0007669"/>
    <property type="project" value="InterPro"/>
</dbReference>
<dbReference type="PANTHER" id="PTHR31691">
    <property type="entry name" value="ROTATIN"/>
    <property type="match status" value="1"/>
</dbReference>
<dbReference type="HOGENOM" id="CLU_001318_0_0_1"/>
<dbReference type="PhylomeDB" id="T1J497"/>
<accession>T1J497</accession>
<dbReference type="InterPro" id="IPR011989">
    <property type="entry name" value="ARM-like"/>
</dbReference>
<reference evidence="2" key="2">
    <citation type="submission" date="2015-02" db="UniProtKB">
        <authorList>
            <consortium name="EnsemblMetazoa"/>
        </authorList>
    </citation>
    <scope>IDENTIFICATION</scope>
</reference>